<protein>
    <submittedName>
        <fullName evidence="2">Uncharacterized protein</fullName>
    </submittedName>
</protein>
<evidence type="ECO:0000313" key="3">
    <source>
        <dbReference type="Proteomes" id="UP000281549"/>
    </source>
</evidence>
<gene>
    <name evidence="2" type="ORF">ROZALSC1DRAFT_25591</name>
</gene>
<name>A0A4P9YAV7_ROZAC</name>
<reference evidence="3" key="1">
    <citation type="journal article" date="2018" name="Nat. Microbiol.">
        <title>Leveraging single-cell genomics to expand the fungal tree of life.</title>
        <authorList>
            <person name="Ahrendt S.R."/>
            <person name="Quandt C.A."/>
            <person name="Ciobanu D."/>
            <person name="Clum A."/>
            <person name="Salamov A."/>
            <person name="Andreopoulos B."/>
            <person name="Cheng J.F."/>
            <person name="Woyke T."/>
            <person name="Pelin A."/>
            <person name="Henrissat B."/>
            <person name="Reynolds N.K."/>
            <person name="Benny G.L."/>
            <person name="Smith M.E."/>
            <person name="James T.Y."/>
            <person name="Grigoriev I.V."/>
        </authorList>
    </citation>
    <scope>NUCLEOTIDE SEQUENCE [LARGE SCALE GENOMIC DNA]</scope>
    <source>
        <strain evidence="3">CSF55</strain>
    </source>
</reference>
<evidence type="ECO:0000256" key="1">
    <source>
        <dbReference type="SAM" id="MobiDB-lite"/>
    </source>
</evidence>
<proteinExistence type="predicted"/>
<dbReference type="AlphaFoldDB" id="A0A4P9YAV7"/>
<dbReference type="EMBL" id="ML006893">
    <property type="protein sequence ID" value="RKP16165.1"/>
    <property type="molecule type" value="Genomic_DNA"/>
</dbReference>
<accession>A0A4P9YAV7</accession>
<dbReference type="Proteomes" id="UP000281549">
    <property type="component" value="Unassembled WGS sequence"/>
</dbReference>
<sequence length="105" mass="12169">ISLHALLRQSIAVLKEVWKNDDFRTTTSWIVSKREILLANTVDILRMREKSPRSRTLPQPENPRKIGNMDGVRTMHQDDRKHHGLPLDHRKVNSSANLSTFSVFN</sequence>
<feature type="non-terminal residue" evidence="2">
    <location>
        <position position="1"/>
    </location>
</feature>
<feature type="region of interest" description="Disordered" evidence="1">
    <location>
        <begin position="49"/>
        <end position="71"/>
    </location>
</feature>
<evidence type="ECO:0000313" key="2">
    <source>
        <dbReference type="EMBL" id="RKP16165.1"/>
    </source>
</evidence>
<organism evidence="2 3">
    <name type="scientific">Rozella allomycis (strain CSF55)</name>
    <dbReference type="NCBI Taxonomy" id="988480"/>
    <lineage>
        <taxon>Eukaryota</taxon>
        <taxon>Fungi</taxon>
        <taxon>Fungi incertae sedis</taxon>
        <taxon>Cryptomycota</taxon>
        <taxon>Cryptomycota incertae sedis</taxon>
        <taxon>Rozella</taxon>
    </lineage>
</organism>